<dbReference type="RefSeq" id="WP_074877489.1">
    <property type="nucleotide sequence ID" value="NZ_FNTF01000002.1"/>
</dbReference>
<name>A0A1H5ECI4_9PSED</name>
<organism evidence="2 3">
    <name type="scientific">Pseudomonas frederiksbergensis</name>
    <dbReference type="NCBI Taxonomy" id="104087"/>
    <lineage>
        <taxon>Bacteria</taxon>
        <taxon>Pseudomonadati</taxon>
        <taxon>Pseudomonadota</taxon>
        <taxon>Gammaproteobacteria</taxon>
        <taxon>Pseudomonadales</taxon>
        <taxon>Pseudomonadaceae</taxon>
        <taxon>Pseudomonas</taxon>
    </lineage>
</organism>
<dbReference type="InterPro" id="IPR011051">
    <property type="entry name" value="RmlC_Cupin_sf"/>
</dbReference>
<accession>A0A1H5ECI4</accession>
<sequence length="164" mass="17797">MIQSIMKTASLTTLLVACATVSLVQAQPLPLGEPGALHNEDVEWRNFPAFPKEVKLAVLVGAPSKPGPYVVRVKVPNGIKLMPHTHPEDRIYTVMSGVFYIGFGSVFDPDKLVAYGPGSVVVLPANTPHFHWAKSGEYISQVYGTGPLGLEYIDSHDDPRNSTK</sequence>
<feature type="signal peptide" evidence="1">
    <location>
        <begin position="1"/>
        <end position="26"/>
    </location>
</feature>
<proteinExistence type="predicted"/>
<feature type="chain" id="PRO_5010212861" description="Cupin" evidence="1">
    <location>
        <begin position="27"/>
        <end position="164"/>
    </location>
</feature>
<keyword evidence="1" id="KW-0732">Signal</keyword>
<dbReference type="InterPro" id="IPR014710">
    <property type="entry name" value="RmlC-like_jellyroll"/>
</dbReference>
<dbReference type="Gene3D" id="2.60.120.10">
    <property type="entry name" value="Jelly Rolls"/>
    <property type="match status" value="1"/>
</dbReference>
<dbReference type="CDD" id="cd06989">
    <property type="entry name" value="cupin_DRT102"/>
    <property type="match status" value="1"/>
</dbReference>
<evidence type="ECO:0000313" key="2">
    <source>
        <dbReference type="EMBL" id="SED88829.1"/>
    </source>
</evidence>
<evidence type="ECO:0008006" key="4">
    <source>
        <dbReference type="Google" id="ProtNLM"/>
    </source>
</evidence>
<gene>
    <name evidence="2" type="ORF">SAMN04490185_4440</name>
</gene>
<dbReference type="PROSITE" id="PS51257">
    <property type="entry name" value="PROKAR_LIPOPROTEIN"/>
    <property type="match status" value="1"/>
</dbReference>
<dbReference type="SUPFAM" id="SSF51182">
    <property type="entry name" value="RmlC-like cupins"/>
    <property type="match status" value="1"/>
</dbReference>
<dbReference type="AlphaFoldDB" id="A0A1H5ECI4"/>
<dbReference type="EMBL" id="FNTF01000002">
    <property type="protein sequence ID" value="SED88829.1"/>
    <property type="molecule type" value="Genomic_DNA"/>
</dbReference>
<dbReference type="Proteomes" id="UP000183114">
    <property type="component" value="Unassembled WGS sequence"/>
</dbReference>
<reference evidence="2 3" key="1">
    <citation type="submission" date="2016-10" db="EMBL/GenBank/DDBJ databases">
        <authorList>
            <person name="de Groot N.N."/>
        </authorList>
    </citation>
    <scope>NUCLEOTIDE SEQUENCE [LARGE SCALE GENOMIC DNA]</scope>
    <source>
        <strain evidence="2 3">BS3655</strain>
    </source>
</reference>
<evidence type="ECO:0000313" key="3">
    <source>
        <dbReference type="Proteomes" id="UP000183114"/>
    </source>
</evidence>
<evidence type="ECO:0000256" key="1">
    <source>
        <dbReference type="SAM" id="SignalP"/>
    </source>
</evidence>
<protein>
    <recommendedName>
        <fullName evidence="4">Cupin</fullName>
    </recommendedName>
</protein>